<reference evidence="1" key="1">
    <citation type="thesis" date="2020" institute="ProQuest LLC" country="789 East Eisenhower Parkway, Ann Arbor, MI, USA">
        <title>Comparative Genomics and Chromosome Evolution.</title>
        <authorList>
            <person name="Mudd A.B."/>
        </authorList>
    </citation>
    <scope>NUCLEOTIDE SEQUENCE</scope>
    <source>
        <strain evidence="1">237g6f4</strain>
        <tissue evidence="1">Blood</tissue>
    </source>
</reference>
<organism evidence="1 2">
    <name type="scientific">Engystomops pustulosus</name>
    <name type="common">Tungara frog</name>
    <name type="synonym">Physalaemus pustulosus</name>
    <dbReference type="NCBI Taxonomy" id="76066"/>
    <lineage>
        <taxon>Eukaryota</taxon>
        <taxon>Metazoa</taxon>
        <taxon>Chordata</taxon>
        <taxon>Craniata</taxon>
        <taxon>Vertebrata</taxon>
        <taxon>Euteleostomi</taxon>
        <taxon>Amphibia</taxon>
        <taxon>Batrachia</taxon>
        <taxon>Anura</taxon>
        <taxon>Neobatrachia</taxon>
        <taxon>Hyloidea</taxon>
        <taxon>Leptodactylidae</taxon>
        <taxon>Leiuperinae</taxon>
        <taxon>Engystomops</taxon>
    </lineage>
</organism>
<evidence type="ECO:0000313" key="1">
    <source>
        <dbReference type="EMBL" id="KAG8598992.1"/>
    </source>
</evidence>
<evidence type="ECO:0000313" key="2">
    <source>
        <dbReference type="Proteomes" id="UP000824782"/>
    </source>
</evidence>
<protein>
    <submittedName>
        <fullName evidence="1">Uncharacterized protein</fullName>
    </submittedName>
</protein>
<dbReference type="AlphaFoldDB" id="A0AAV7DN63"/>
<comment type="caution">
    <text evidence="1">The sequence shown here is derived from an EMBL/GenBank/DDBJ whole genome shotgun (WGS) entry which is preliminary data.</text>
</comment>
<gene>
    <name evidence="1" type="ORF">GDO81_002829</name>
</gene>
<dbReference type="EMBL" id="WNYA01000001">
    <property type="protein sequence ID" value="KAG8598992.1"/>
    <property type="molecule type" value="Genomic_DNA"/>
</dbReference>
<proteinExistence type="predicted"/>
<keyword evidence="2" id="KW-1185">Reference proteome</keyword>
<sequence>MIHRLFVQLHIVAHTYVFLKKRHSLCYQRRTLTLQRQLKVSLTREMQRNHHEGQGTEKLQHVMHHSHLCAAIMCPEMGNNQE</sequence>
<accession>A0AAV7DN63</accession>
<name>A0AAV7DN63_ENGPU</name>
<dbReference type="Proteomes" id="UP000824782">
    <property type="component" value="Unassembled WGS sequence"/>
</dbReference>